<dbReference type="PROSITE" id="PS51344">
    <property type="entry name" value="HTH_TFE_IIE"/>
    <property type="match status" value="1"/>
</dbReference>
<dbReference type="Pfam" id="PF11521">
    <property type="entry name" value="TFIIE-A_C"/>
    <property type="match status" value="1"/>
</dbReference>
<proteinExistence type="inferred from homology"/>
<dbReference type="Gene3D" id="3.30.40.10">
    <property type="entry name" value="Zinc/RING finger domain, C3HC4 (zinc finger)"/>
    <property type="match status" value="1"/>
</dbReference>
<evidence type="ECO:0000256" key="4">
    <source>
        <dbReference type="ARBA" id="ARBA00022723"/>
    </source>
</evidence>
<evidence type="ECO:0000256" key="13">
    <source>
        <dbReference type="ARBA" id="ARBA00073913"/>
    </source>
</evidence>
<evidence type="ECO:0000256" key="14">
    <source>
        <dbReference type="ARBA" id="ARBA00080958"/>
    </source>
</evidence>
<dbReference type="AlphaFoldDB" id="A0A7L2XH43"/>
<keyword evidence="7" id="KW-0007">Acetylation</keyword>
<keyword evidence="3" id="KW-0597">Phosphoprotein</keyword>
<evidence type="ECO:0000256" key="1">
    <source>
        <dbReference type="ARBA" id="ARBA00004123"/>
    </source>
</evidence>
<feature type="compositionally biased region" description="Basic and acidic residues" evidence="15">
    <location>
        <begin position="338"/>
        <end position="350"/>
    </location>
</feature>
<comment type="caution">
    <text evidence="17">The sequence shown here is derived from an EMBL/GenBank/DDBJ whole genome shotgun (WGS) entry which is preliminary data.</text>
</comment>
<dbReference type="InterPro" id="IPR021600">
    <property type="entry name" value="TFIIE_asu_C"/>
</dbReference>
<name>A0A7L2XH43_9PASS</name>
<sequence>MEKLNIPSEVPAALKRLAKYVVRGFYGIEYSLALEVLIRYPCVKEDDMLQLLKYERKQLRTVLNTLKADKLVKLRMRVETGPNGKSMRHNYYYINYKVLVDVVKYKLDHIRRKIEADERDSTTRSSFKCPSCSSTYTDLEVNQLFDAFTETFRCTYCNTEVEEDGSAFPKHDARTLLAKFNEQIEPVFLLLRETEDIVLPYDLLEPQPTEIPELSESVDPKLGSSVLESCSRPEIWAHRSSSFGLTYTQNLTIDVQDSKPKKKRREKATEKQPIWLSQSTVEGAATATNNSVGVNASEESFKETVTDNEIIKTLLIHESKSSSSTEQASVRSKLHGSQSHDSESEEDAKHSRGGGMKVAGSNFEQEEEQETRGPILMVAGQPCSYSEVSENPELVSLMTNEERDAYIKVGQEMFQSVFE</sequence>
<keyword evidence="5" id="KW-0863">Zinc-finger</keyword>
<dbReference type="InterPro" id="IPR024550">
    <property type="entry name" value="TFIIEa/SarR/Rpc3_HTH_dom"/>
</dbReference>
<evidence type="ECO:0000256" key="5">
    <source>
        <dbReference type="ARBA" id="ARBA00022771"/>
    </source>
</evidence>
<evidence type="ECO:0000256" key="6">
    <source>
        <dbReference type="ARBA" id="ARBA00022833"/>
    </source>
</evidence>
<keyword evidence="6" id="KW-0862">Zinc</keyword>
<feature type="non-terminal residue" evidence="17">
    <location>
        <position position="419"/>
    </location>
</feature>
<evidence type="ECO:0000256" key="3">
    <source>
        <dbReference type="ARBA" id="ARBA00022553"/>
    </source>
</evidence>
<evidence type="ECO:0000256" key="7">
    <source>
        <dbReference type="ARBA" id="ARBA00022990"/>
    </source>
</evidence>
<evidence type="ECO:0000259" key="16">
    <source>
        <dbReference type="PROSITE" id="PS51344"/>
    </source>
</evidence>
<feature type="non-terminal residue" evidence="17">
    <location>
        <position position="1"/>
    </location>
</feature>
<feature type="domain" description="HTH TFE/IIEalpha-type" evidence="16">
    <location>
        <begin position="14"/>
        <end position="104"/>
    </location>
</feature>
<accession>A0A7L2XH43</accession>
<dbReference type="Gene3D" id="6.10.140.1250">
    <property type="match status" value="1"/>
</dbReference>
<dbReference type="GO" id="GO:0005673">
    <property type="term" value="C:transcription factor TFIIE complex"/>
    <property type="evidence" value="ECO:0007669"/>
    <property type="project" value="TreeGrafter"/>
</dbReference>
<dbReference type="SMART" id="SM00531">
    <property type="entry name" value="TFIIE"/>
    <property type="match status" value="1"/>
</dbReference>
<keyword evidence="9" id="KW-0804">Transcription</keyword>
<dbReference type="InterPro" id="IPR039997">
    <property type="entry name" value="TFE"/>
</dbReference>
<dbReference type="PANTHER" id="PTHR13097">
    <property type="entry name" value="TRANSCRIPTION INITIATION FACTOR IIE, ALPHA SUBUNIT"/>
    <property type="match status" value="1"/>
</dbReference>
<dbReference type="Pfam" id="PF02002">
    <property type="entry name" value="TFIIE_alpha"/>
    <property type="match status" value="1"/>
</dbReference>
<comment type="function">
    <text evidence="11">Recruits TFIIH to the initiation complex and stimulates the RNA polymerase II C-terminal domain kinase and DNA-dependent ATPase activities of TFIIH. Both TFIIH and TFIIE are required for promoter clearance by RNA polymerase.</text>
</comment>
<feature type="region of interest" description="Disordered" evidence="15">
    <location>
        <begin position="319"/>
        <end position="372"/>
    </location>
</feature>
<evidence type="ECO:0000256" key="8">
    <source>
        <dbReference type="ARBA" id="ARBA00023015"/>
    </source>
</evidence>
<dbReference type="EMBL" id="VZTN01014234">
    <property type="protein sequence ID" value="NXS82053.1"/>
    <property type="molecule type" value="Genomic_DNA"/>
</dbReference>
<organism evidence="17 18">
    <name type="scientific">Erpornis zantholeuca</name>
    <dbReference type="NCBI Taxonomy" id="1112836"/>
    <lineage>
        <taxon>Eukaryota</taxon>
        <taxon>Metazoa</taxon>
        <taxon>Chordata</taxon>
        <taxon>Craniata</taxon>
        <taxon>Vertebrata</taxon>
        <taxon>Euteleostomi</taxon>
        <taxon>Archelosauria</taxon>
        <taxon>Archosauria</taxon>
        <taxon>Dinosauria</taxon>
        <taxon>Saurischia</taxon>
        <taxon>Theropoda</taxon>
        <taxon>Coelurosauria</taxon>
        <taxon>Aves</taxon>
        <taxon>Neognathae</taxon>
        <taxon>Neoaves</taxon>
        <taxon>Telluraves</taxon>
        <taxon>Australaves</taxon>
        <taxon>Passeriformes</taxon>
        <taxon>Sylvioidea</taxon>
        <taxon>Timaliidae</taxon>
        <taxon>Erpornis</taxon>
    </lineage>
</organism>
<protein>
    <recommendedName>
        <fullName evidence="13">General transcription factor IIE subunit 1</fullName>
    </recommendedName>
    <alternativeName>
        <fullName evidence="14">Transcription initiation factor IIE subunit alpha</fullName>
    </alternativeName>
</protein>
<keyword evidence="8" id="KW-0805">Transcription regulation</keyword>
<dbReference type="Proteomes" id="UP000545329">
    <property type="component" value="Unassembled WGS sequence"/>
</dbReference>
<dbReference type="InterPro" id="IPR017919">
    <property type="entry name" value="TFIIE/TFIIEa_HTH"/>
</dbReference>
<keyword evidence="4" id="KW-0479">Metal-binding</keyword>
<dbReference type="PANTHER" id="PTHR13097:SF10">
    <property type="entry name" value="HTH TFE_IIEALPHA-TYPE DOMAIN-CONTAINING PROTEIN"/>
    <property type="match status" value="1"/>
</dbReference>
<dbReference type="GO" id="GO:0006367">
    <property type="term" value="P:transcription initiation at RNA polymerase II promoter"/>
    <property type="evidence" value="ECO:0007669"/>
    <property type="project" value="InterPro"/>
</dbReference>
<comment type="similarity">
    <text evidence="2">Belongs to the TFIIE alpha subunit family.</text>
</comment>
<feature type="region of interest" description="Disordered" evidence="15">
    <location>
        <begin position="256"/>
        <end position="282"/>
    </location>
</feature>
<dbReference type="OrthoDB" id="361102at2759"/>
<evidence type="ECO:0000313" key="17">
    <source>
        <dbReference type="EMBL" id="NXS82053.1"/>
    </source>
</evidence>
<evidence type="ECO:0000256" key="12">
    <source>
        <dbReference type="ARBA" id="ARBA00065242"/>
    </source>
</evidence>
<comment type="subunit">
    <text evidence="12">Tetramer of two alpha and two beta chains. Interacts with TAF6/TAFII80. Interacts with ATF7IP. Interacts with SND1. Part of TBP-based Pol II pre-initiation complex (PIC), in which Pol II core assembles with general transcription factors and other specific initiation factors including GTF2E1, GTF2E2, GTF2F1, GTF2F2, TCEA1, ERCC2, ERCC3, GTF2H2, GTF2H3, GTF2H4, GTF2H5, GTF2A1, GTF2A2, GTF2B and TBP; this large multi-subunit PIC complex mediates DNA unwinding and targets Pol II core to the transcription start site where the first phosphodiester bond forms.</text>
</comment>
<gene>
    <name evidence="17" type="primary">Gtf2e1_0</name>
    <name evidence="17" type="ORF">ERPZAN_R01190</name>
</gene>
<dbReference type="InterPro" id="IPR013083">
    <property type="entry name" value="Znf_RING/FYVE/PHD"/>
</dbReference>
<evidence type="ECO:0000256" key="9">
    <source>
        <dbReference type="ARBA" id="ARBA00023163"/>
    </source>
</evidence>
<feature type="compositionally biased region" description="Polar residues" evidence="15">
    <location>
        <begin position="325"/>
        <end position="337"/>
    </location>
</feature>
<evidence type="ECO:0000256" key="15">
    <source>
        <dbReference type="SAM" id="MobiDB-lite"/>
    </source>
</evidence>
<keyword evidence="10" id="KW-0539">Nucleus</keyword>
<keyword evidence="18" id="KW-1185">Reference proteome</keyword>
<reference evidence="17 18" key="1">
    <citation type="submission" date="2019-09" db="EMBL/GenBank/DDBJ databases">
        <title>Bird 10,000 Genomes (B10K) Project - Family phase.</title>
        <authorList>
            <person name="Zhang G."/>
        </authorList>
    </citation>
    <scope>NUCLEOTIDE SEQUENCE [LARGE SCALE GENOMIC DNA]</scope>
    <source>
        <strain evidence="17">B10K-DU-002-58</strain>
        <tissue evidence="17">Muscle</tissue>
    </source>
</reference>
<evidence type="ECO:0000256" key="10">
    <source>
        <dbReference type="ARBA" id="ARBA00023242"/>
    </source>
</evidence>
<dbReference type="FunFam" id="3.30.40.10:FF:000087">
    <property type="entry name" value="General transcription factor IIE subunit 1"/>
    <property type="match status" value="1"/>
</dbReference>
<dbReference type="SUPFAM" id="SSF57783">
    <property type="entry name" value="Zinc beta-ribbon"/>
    <property type="match status" value="1"/>
</dbReference>
<evidence type="ECO:0000256" key="2">
    <source>
        <dbReference type="ARBA" id="ARBA00008947"/>
    </source>
</evidence>
<evidence type="ECO:0000256" key="11">
    <source>
        <dbReference type="ARBA" id="ARBA00025581"/>
    </source>
</evidence>
<dbReference type="InterPro" id="IPR002853">
    <property type="entry name" value="TFIIE_asu"/>
</dbReference>
<comment type="subcellular location">
    <subcellularLocation>
        <location evidence="1">Nucleus</location>
    </subcellularLocation>
</comment>
<evidence type="ECO:0000313" key="18">
    <source>
        <dbReference type="Proteomes" id="UP000545329"/>
    </source>
</evidence>
<dbReference type="GO" id="GO:0008270">
    <property type="term" value="F:zinc ion binding"/>
    <property type="evidence" value="ECO:0007669"/>
    <property type="project" value="UniProtKB-KW"/>
</dbReference>